<keyword evidence="2" id="KW-1185">Reference proteome</keyword>
<gene>
    <name evidence="1" type="ORF">ACI2L5_53390</name>
</gene>
<dbReference type="RefSeq" id="WP_404749421.1">
    <property type="nucleotide sequence ID" value="NZ_JBJDQH010000222.1"/>
</dbReference>
<feature type="non-terminal residue" evidence="1">
    <location>
        <position position="217"/>
    </location>
</feature>
<evidence type="ECO:0000313" key="1">
    <source>
        <dbReference type="EMBL" id="MFK4273576.1"/>
    </source>
</evidence>
<evidence type="ECO:0000313" key="2">
    <source>
        <dbReference type="Proteomes" id="UP001620295"/>
    </source>
</evidence>
<name>A0ABW8M5X7_9ACTN</name>
<reference evidence="1 2" key="1">
    <citation type="submission" date="2024-11" db="EMBL/GenBank/DDBJ databases">
        <title>The Natural Products Discovery Center: Release of the First 8490 Sequenced Strains for Exploring Actinobacteria Biosynthetic Diversity.</title>
        <authorList>
            <person name="Kalkreuter E."/>
            <person name="Kautsar S.A."/>
            <person name="Yang D."/>
            <person name="Bader C.D."/>
            <person name="Teijaro C.N."/>
            <person name="Fluegel L."/>
            <person name="Davis C.M."/>
            <person name="Simpson J.R."/>
            <person name="Lauterbach L."/>
            <person name="Steele A.D."/>
            <person name="Gui C."/>
            <person name="Meng S."/>
            <person name="Li G."/>
            <person name="Viehrig K."/>
            <person name="Ye F."/>
            <person name="Su P."/>
            <person name="Kiefer A.F."/>
            <person name="Nichols A."/>
            <person name="Cepeda A.J."/>
            <person name="Yan W."/>
            <person name="Fan B."/>
            <person name="Jiang Y."/>
            <person name="Adhikari A."/>
            <person name="Zheng C.-J."/>
            <person name="Schuster L."/>
            <person name="Cowan T.M."/>
            <person name="Smanski M.J."/>
            <person name="Chevrette M.G."/>
            <person name="De Carvalho L.P.S."/>
            <person name="Shen B."/>
        </authorList>
    </citation>
    <scope>NUCLEOTIDE SEQUENCE [LARGE SCALE GENOMIC DNA]</scope>
    <source>
        <strain evidence="1 2">NPDC020863</strain>
    </source>
</reference>
<proteinExistence type="predicted"/>
<sequence length="217" mass="24566">MVPSDAGRTIDRLRKHLTGATRLDSLTESFSVFVYEALQEELADVDLRLLLHGHSLDDLALNGLREENLHRARLDQHHIARAFLNWAEERLRARALKRRTRGTWTSVDGPFPYVVDGAGLEAESLGLVASQDLYFPLETTEADKVAQAVVRFERMWHDDGTSSTVQEEFLNAARALFEDRAPESVYLRILTSLFKDFVEEAGEETAERGKTGFYDSV</sequence>
<accession>A0ABW8M5X7</accession>
<comment type="caution">
    <text evidence="1">The sequence shown here is derived from an EMBL/GenBank/DDBJ whole genome shotgun (WGS) entry which is preliminary data.</text>
</comment>
<organism evidence="1 2">
    <name type="scientific">Streptomyces milbemycinicus</name>
    <dbReference type="NCBI Taxonomy" id="476552"/>
    <lineage>
        <taxon>Bacteria</taxon>
        <taxon>Bacillati</taxon>
        <taxon>Actinomycetota</taxon>
        <taxon>Actinomycetes</taxon>
        <taxon>Kitasatosporales</taxon>
        <taxon>Streptomycetaceae</taxon>
        <taxon>Streptomyces</taxon>
    </lineage>
</organism>
<dbReference type="Proteomes" id="UP001620295">
    <property type="component" value="Unassembled WGS sequence"/>
</dbReference>
<protein>
    <submittedName>
        <fullName evidence="1">Uncharacterized protein</fullName>
    </submittedName>
</protein>
<dbReference type="EMBL" id="JBJDQH010000222">
    <property type="protein sequence ID" value="MFK4273576.1"/>
    <property type="molecule type" value="Genomic_DNA"/>
</dbReference>